<organism evidence="2">
    <name type="scientific">marine metagenome</name>
    <dbReference type="NCBI Taxonomy" id="408172"/>
    <lineage>
        <taxon>unclassified sequences</taxon>
        <taxon>metagenomes</taxon>
        <taxon>ecological metagenomes</taxon>
    </lineage>
</organism>
<dbReference type="SUPFAM" id="SSF53686">
    <property type="entry name" value="Tryptophan synthase beta subunit-like PLP-dependent enzymes"/>
    <property type="match status" value="1"/>
</dbReference>
<evidence type="ECO:0000313" key="2">
    <source>
        <dbReference type="EMBL" id="SVD93954.1"/>
    </source>
</evidence>
<proteinExistence type="predicted"/>
<dbReference type="InterPro" id="IPR036052">
    <property type="entry name" value="TrpB-like_PALP_sf"/>
</dbReference>
<dbReference type="PANTHER" id="PTHR42937:SF1">
    <property type="entry name" value="DIAMINOPROPIONATE AMMONIA-LYASE"/>
    <property type="match status" value="1"/>
</dbReference>
<dbReference type="Gene3D" id="3.40.50.1100">
    <property type="match status" value="3"/>
</dbReference>
<protein>
    <recommendedName>
        <fullName evidence="1">Tryptophan synthase beta chain-like PALP domain-containing protein</fullName>
    </recommendedName>
</protein>
<accession>A0A382ZEJ2</accession>
<dbReference type="EMBL" id="UINC01183275">
    <property type="protein sequence ID" value="SVD93954.1"/>
    <property type="molecule type" value="Genomic_DNA"/>
</dbReference>
<feature type="non-terminal residue" evidence="2">
    <location>
        <position position="258"/>
    </location>
</feature>
<name>A0A382ZEJ2_9ZZZZ</name>
<dbReference type="InterPro" id="IPR001926">
    <property type="entry name" value="TrpB-like_PALP"/>
</dbReference>
<dbReference type="Pfam" id="PF00291">
    <property type="entry name" value="PALP"/>
    <property type="match status" value="1"/>
</dbReference>
<feature type="domain" description="Tryptophan synthase beta chain-like PALP" evidence="1">
    <location>
        <begin position="29"/>
        <end position="257"/>
    </location>
</feature>
<feature type="non-terminal residue" evidence="2">
    <location>
        <position position="1"/>
    </location>
</feature>
<reference evidence="2" key="1">
    <citation type="submission" date="2018-05" db="EMBL/GenBank/DDBJ databases">
        <authorList>
            <person name="Lanie J.A."/>
            <person name="Ng W.-L."/>
            <person name="Kazmierczak K.M."/>
            <person name="Andrzejewski T.M."/>
            <person name="Davidsen T.M."/>
            <person name="Wayne K.J."/>
            <person name="Tettelin H."/>
            <person name="Glass J.I."/>
            <person name="Rusch D."/>
            <person name="Podicherti R."/>
            <person name="Tsui H.-C.T."/>
            <person name="Winkler M.E."/>
        </authorList>
    </citation>
    <scope>NUCLEOTIDE SEQUENCE</scope>
</reference>
<dbReference type="PANTHER" id="PTHR42937">
    <property type="match status" value="1"/>
</dbReference>
<evidence type="ECO:0000259" key="1">
    <source>
        <dbReference type="Pfam" id="PF00291"/>
    </source>
</evidence>
<dbReference type="AlphaFoldDB" id="A0A382ZEJ2"/>
<gene>
    <name evidence="2" type="ORF">METZ01_LOCUS446808</name>
</gene>
<sequence length="258" mass="27724">ANLLIKKLKEMGIEANSSDLIAGTHIELTSEITVCCATDGNHGRSVAWGAQKFGCNCEIYIHRNVSIGREKAIARYGAKVNRIEGNYDDSVRIAAEVAEENSYYVVSDTSYEGYTDIPKDVMQGYTVMVDETMKQMKETPTHVFLQGGVGGFPAAAVSFFVESLDCPPIFVVVEPANADCLFQSAVNGEPTVVHGDLDTVMAGLACGEVSLLAWSILESYVPHFMTIKDDSISKTMQLLADRQTPIVAGESAVAGLAG</sequence>
<dbReference type="NCBIfam" id="NF006058">
    <property type="entry name" value="PRK08206.1"/>
    <property type="match status" value="1"/>
</dbReference>